<dbReference type="KEGG" id="dpp:DICPUDRAFT_153713"/>
<evidence type="ECO:0000313" key="3">
    <source>
        <dbReference type="Proteomes" id="UP000001064"/>
    </source>
</evidence>
<organism evidence="2 3">
    <name type="scientific">Dictyostelium purpureum</name>
    <name type="common">Slime mold</name>
    <dbReference type="NCBI Taxonomy" id="5786"/>
    <lineage>
        <taxon>Eukaryota</taxon>
        <taxon>Amoebozoa</taxon>
        <taxon>Evosea</taxon>
        <taxon>Eumycetozoa</taxon>
        <taxon>Dictyostelia</taxon>
        <taxon>Dictyosteliales</taxon>
        <taxon>Dictyosteliaceae</taxon>
        <taxon>Dictyostelium</taxon>
    </lineage>
</organism>
<protein>
    <recommendedName>
        <fullName evidence="4">PNPLA domain-containing protein</fullName>
    </recommendedName>
</protein>
<name>F0ZPK6_DICPU</name>
<accession>F0ZPK6</accession>
<proteinExistence type="predicted"/>
<dbReference type="InParanoid" id="F0ZPK6"/>
<dbReference type="GO" id="GO:0016020">
    <property type="term" value="C:membrane"/>
    <property type="evidence" value="ECO:0000318"/>
    <property type="project" value="GO_Central"/>
</dbReference>
<dbReference type="OrthoDB" id="17916at2759"/>
<dbReference type="SUPFAM" id="SSF52151">
    <property type="entry name" value="FabD/lysophospholipase-like"/>
    <property type="match status" value="1"/>
</dbReference>
<dbReference type="Gene3D" id="3.40.1090.10">
    <property type="entry name" value="Cytosolic phospholipase A2 catalytic domain"/>
    <property type="match status" value="1"/>
</dbReference>
<sequence>MNDNNNNNNNIKIILCIDGGSIRNLVSIQILNKIKDYLKKDLTEENDLIASTASGSFIVHSKSNQYNKSISNEKLIKQYECMSRKEHSIKSNESLSEKSTVFNTHSQVSVLLHNSITSANLFKHNLAQFFESNNIPLVIASNISPSSSPTHSPIKQQPSFSPSLSSSSSSSLSLNCEPTKKGLVVCVCENKKTKKRVAKVYTNYENKRSIQVKGKVFDIQRTSLPIDSVFDQFQDTNNVYYDSGTIYNTPICFAYNEAKSLYPNSKLLIVSIGSGYDPKSSKSYQISNRETNNKVDQYISSIKNISGSPSNSSRDFNNLYKNYESYINKENSFGLFNDFRQLQQESDCFVYRFDCPVNFDTQESFNFEVRNQFDGASSPTPTENEIHYCVNRSFIDQQCQNSLDTIKKLLELRS</sequence>
<reference evidence="3" key="1">
    <citation type="journal article" date="2011" name="Genome Biol.">
        <title>Comparative genomics of the social amoebae Dictyostelium discoideum and Dictyostelium purpureum.</title>
        <authorList>
            <consortium name="US DOE Joint Genome Institute (JGI-PGF)"/>
            <person name="Sucgang R."/>
            <person name="Kuo A."/>
            <person name="Tian X."/>
            <person name="Salerno W."/>
            <person name="Parikh A."/>
            <person name="Feasley C.L."/>
            <person name="Dalin E."/>
            <person name="Tu H."/>
            <person name="Huang E."/>
            <person name="Barry K."/>
            <person name="Lindquist E."/>
            <person name="Shapiro H."/>
            <person name="Bruce D."/>
            <person name="Schmutz J."/>
            <person name="Salamov A."/>
            <person name="Fey P."/>
            <person name="Gaudet P."/>
            <person name="Anjard C."/>
            <person name="Babu M.M."/>
            <person name="Basu S."/>
            <person name="Bushmanova Y."/>
            <person name="van der Wel H."/>
            <person name="Katoh-Kurasawa M."/>
            <person name="Dinh C."/>
            <person name="Coutinho P.M."/>
            <person name="Saito T."/>
            <person name="Elias M."/>
            <person name="Schaap P."/>
            <person name="Kay R.R."/>
            <person name="Henrissat B."/>
            <person name="Eichinger L."/>
            <person name="Rivero F."/>
            <person name="Putnam N.H."/>
            <person name="West C.M."/>
            <person name="Loomis W.F."/>
            <person name="Chisholm R.L."/>
            <person name="Shaulsky G."/>
            <person name="Strassmann J.E."/>
            <person name="Queller D.C."/>
            <person name="Kuspa A."/>
            <person name="Grigoriev I.V."/>
        </authorList>
    </citation>
    <scope>NUCLEOTIDE SEQUENCE [LARGE SCALE GENOMIC DNA]</scope>
    <source>
        <strain evidence="3">QSDP1</strain>
    </source>
</reference>
<keyword evidence="3" id="KW-1185">Reference proteome</keyword>
<gene>
    <name evidence="2" type="ORF">DICPUDRAFT_153713</name>
</gene>
<dbReference type="eggNOG" id="KOG4231">
    <property type="taxonomic scope" value="Eukaryota"/>
</dbReference>
<dbReference type="PANTHER" id="PTHR24185">
    <property type="entry name" value="CALCIUM-INDEPENDENT PHOSPHOLIPASE A2-GAMMA"/>
    <property type="match status" value="1"/>
</dbReference>
<dbReference type="STRING" id="5786.F0ZPK6"/>
<dbReference type="Proteomes" id="UP000001064">
    <property type="component" value="Unassembled WGS sequence"/>
</dbReference>
<dbReference type="GO" id="GO:0047499">
    <property type="term" value="F:calcium-independent phospholipase A2 activity"/>
    <property type="evidence" value="ECO:0000318"/>
    <property type="project" value="GO_Central"/>
</dbReference>
<dbReference type="AlphaFoldDB" id="F0ZPK6"/>
<dbReference type="InterPro" id="IPR016035">
    <property type="entry name" value="Acyl_Trfase/lysoPLipase"/>
</dbReference>
<dbReference type="GO" id="GO:0019369">
    <property type="term" value="P:arachidonate metabolic process"/>
    <property type="evidence" value="ECO:0000318"/>
    <property type="project" value="GO_Central"/>
</dbReference>
<dbReference type="VEuPathDB" id="AmoebaDB:DICPUDRAFT_153713"/>
<dbReference type="EMBL" id="GL871111">
    <property type="protein sequence ID" value="EGC34116.1"/>
    <property type="molecule type" value="Genomic_DNA"/>
</dbReference>
<evidence type="ECO:0000313" key="2">
    <source>
        <dbReference type="EMBL" id="EGC34116.1"/>
    </source>
</evidence>
<feature type="region of interest" description="Disordered" evidence="1">
    <location>
        <begin position="146"/>
        <end position="166"/>
    </location>
</feature>
<dbReference type="GeneID" id="10502324"/>
<evidence type="ECO:0008006" key="4">
    <source>
        <dbReference type="Google" id="ProtNLM"/>
    </source>
</evidence>
<evidence type="ECO:0000256" key="1">
    <source>
        <dbReference type="SAM" id="MobiDB-lite"/>
    </source>
</evidence>
<dbReference type="RefSeq" id="XP_003289362.1">
    <property type="nucleotide sequence ID" value="XM_003289314.1"/>
</dbReference>
<dbReference type="PANTHER" id="PTHR24185:SF7">
    <property type="entry name" value="PATATIN FAMILY PROTEIN"/>
    <property type="match status" value="1"/>
</dbReference>